<dbReference type="InterPro" id="IPR002560">
    <property type="entry name" value="Transposase_DDE"/>
</dbReference>
<dbReference type="Pfam" id="PF14690">
    <property type="entry name" value="Zn_ribbon_ISL3"/>
    <property type="match status" value="1"/>
</dbReference>
<dbReference type="EMBL" id="JBHTMB010000331">
    <property type="protein sequence ID" value="MFD1238072.1"/>
    <property type="molecule type" value="Genomic_DNA"/>
</dbReference>
<dbReference type="InterPro" id="IPR029261">
    <property type="entry name" value="Transposase_Znf"/>
</dbReference>
<organism evidence="2 3">
    <name type="scientific">Pseudonocardia benzenivorans</name>
    <dbReference type="NCBI Taxonomy" id="228005"/>
    <lineage>
        <taxon>Bacteria</taxon>
        <taxon>Bacillati</taxon>
        <taxon>Actinomycetota</taxon>
        <taxon>Actinomycetes</taxon>
        <taxon>Pseudonocardiales</taxon>
        <taxon>Pseudonocardiaceae</taxon>
        <taxon>Pseudonocardia</taxon>
    </lineage>
</organism>
<dbReference type="InterPro" id="IPR017894">
    <property type="entry name" value="HTH_IS21_transposase_type"/>
</dbReference>
<dbReference type="NCBIfam" id="NF033550">
    <property type="entry name" value="transpos_ISL3"/>
    <property type="match status" value="1"/>
</dbReference>
<evidence type="ECO:0000259" key="1">
    <source>
        <dbReference type="PROSITE" id="PS50531"/>
    </source>
</evidence>
<keyword evidence="3" id="KW-1185">Reference proteome</keyword>
<evidence type="ECO:0000313" key="2">
    <source>
        <dbReference type="EMBL" id="MFD1238072.1"/>
    </source>
</evidence>
<dbReference type="RefSeq" id="WP_379653418.1">
    <property type="nucleotide sequence ID" value="NZ_JBHTMB010000331.1"/>
</dbReference>
<dbReference type="PANTHER" id="PTHR33498:SF1">
    <property type="entry name" value="TRANSPOSASE FOR INSERTION SEQUENCE ELEMENT IS1557"/>
    <property type="match status" value="1"/>
</dbReference>
<proteinExistence type="predicted"/>
<dbReference type="PANTHER" id="PTHR33498">
    <property type="entry name" value="TRANSPOSASE FOR INSERTION SEQUENCE ELEMENT IS1557"/>
    <property type="match status" value="1"/>
</dbReference>
<dbReference type="PROSITE" id="PS50531">
    <property type="entry name" value="HTH_IS21"/>
    <property type="match status" value="1"/>
</dbReference>
<comment type="caution">
    <text evidence="2">The sequence shown here is derived from an EMBL/GenBank/DDBJ whole genome shotgun (WGS) entry which is preliminary data.</text>
</comment>
<protein>
    <submittedName>
        <fullName evidence="2">ISL3 family transposase</fullName>
    </submittedName>
</protein>
<evidence type="ECO:0000313" key="3">
    <source>
        <dbReference type="Proteomes" id="UP001597182"/>
    </source>
</evidence>
<dbReference type="InterPro" id="IPR047951">
    <property type="entry name" value="Transpos_ISL3"/>
</dbReference>
<accession>A0ABW3VSB4</accession>
<reference evidence="3" key="1">
    <citation type="journal article" date="2019" name="Int. J. Syst. Evol. Microbiol.">
        <title>The Global Catalogue of Microorganisms (GCM) 10K type strain sequencing project: providing services to taxonomists for standard genome sequencing and annotation.</title>
        <authorList>
            <consortium name="The Broad Institute Genomics Platform"/>
            <consortium name="The Broad Institute Genome Sequencing Center for Infectious Disease"/>
            <person name="Wu L."/>
            <person name="Ma J."/>
        </authorList>
    </citation>
    <scope>NUCLEOTIDE SEQUENCE [LARGE SCALE GENOMIC DNA]</scope>
    <source>
        <strain evidence="3">CCUG 49018</strain>
    </source>
</reference>
<name>A0ABW3VSB4_9PSEU</name>
<dbReference type="Pfam" id="PF01610">
    <property type="entry name" value="DDE_Tnp_ISL3"/>
    <property type="match status" value="2"/>
</dbReference>
<dbReference type="Proteomes" id="UP001597182">
    <property type="component" value="Unassembled WGS sequence"/>
</dbReference>
<sequence length="498" mass="55093">MFPELSALVIDEIDDTGAVLRLRARTTVLDGVCPRCGHASRRTHAWHTRRLADLPVAGRSVVIDLRVRRLVCNNTECPQKTFRQQTPALAARYARRTKRLTATLAGIAITLAGRAGATVLAGLGVAASRSTMLRVLMALPIPSAPTPRVLSVDDVALRRGHRYAAVVIDAVTHRRVDVLPDRKAATLTEWLREHPGAETVCRDGSASYAEAIRQGAPDAVQVSDRWHLWHGLGAAVEKSVIAHGHCWRAGPPSPARAIDERTRARHTAVHELLNQGVGLLECARRLGWSLNTVKRYARAATAEQLRRPPRYGRTLVDPYRDHLRHRLAAQPDVAVTRLLAEIRALGYTGSANLLVRYLNQGRADTERAAPPPRRLVSWIMTRPSDLPEHEREHLDELLATCPHLTVLTEHVRVFARLLTARRGGELEDWMTAVEADELPALHGFVRGLRKDLGAVTAGLSMPYSNGPTEGVNNKIKLLKRQMYGRAGFALLRQRILLS</sequence>
<gene>
    <name evidence="2" type="ORF">ACFQ34_32745</name>
</gene>
<feature type="domain" description="HTH IS21-type" evidence="1">
    <location>
        <begin position="264"/>
        <end position="327"/>
    </location>
</feature>